<name>A0A127PE79_9BURK</name>
<protein>
    <submittedName>
        <fullName evidence="2">Acetyltransferase family protein</fullName>
    </submittedName>
</protein>
<dbReference type="CDD" id="cd04301">
    <property type="entry name" value="NAT_SF"/>
    <property type="match status" value="1"/>
</dbReference>
<evidence type="ECO:0000259" key="1">
    <source>
        <dbReference type="PROSITE" id="PS51186"/>
    </source>
</evidence>
<feature type="domain" description="N-acetyltransferase" evidence="1">
    <location>
        <begin position="12"/>
        <end position="163"/>
    </location>
</feature>
<dbReference type="SUPFAM" id="SSF55729">
    <property type="entry name" value="Acyl-CoA N-acyltransferases (Nat)"/>
    <property type="match status" value="1"/>
</dbReference>
<dbReference type="Gene3D" id="3.40.630.30">
    <property type="match status" value="1"/>
</dbReference>
<reference evidence="2 3" key="1">
    <citation type="submission" date="2015-11" db="EMBL/GenBank/DDBJ databases">
        <title>Exploring the genomic traits of fungus-feeding bacterial genus Collimonas.</title>
        <authorList>
            <person name="Song C."/>
            <person name="Schmidt R."/>
            <person name="de Jager V."/>
            <person name="Krzyzanowska D."/>
            <person name="Jongedijk E."/>
            <person name="Cankar K."/>
            <person name="Beekwilder J."/>
            <person name="van Veen A."/>
            <person name="de Boer W."/>
            <person name="van Veen J.A."/>
            <person name="Garbeva P."/>
        </authorList>
    </citation>
    <scope>NUCLEOTIDE SEQUENCE [LARGE SCALE GENOMIC DNA]</scope>
    <source>
        <strain evidence="2 3">Ter6</strain>
    </source>
</reference>
<dbReference type="Pfam" id="PF00583">
    <property type="entry name" value="Acetyltransf_1"/>
    <property type="match status" value="1"/>
</dbReference>
<dbReference type="EMBL" id="CP013232">
    <property type="protein sequence ID" value="AMO96122.1"/>
    <property type="molecule type" value="Genomic_DNA"/>
</dbReference>
<sequence length="167" mass="19123">MLGLIDRKELVEQLYVLENGRLKLYEERFDMAGWPPGEAEHNAQVLAKCFERGGWFHGIFDAGLLVAVAVVDSVFLEAERPALQLKFLHVSHDYRGRGLASGLFRTACKRAREMGAEEIHISATNSRNTVDFYVRLGCKLLDKPDPELYRLEPEDIHLYCELEPYKI</sequence>
<dbReference type="RefSeq" id="WP_236904298.1">
    <property type="nucleotide sequence ID" value="NZ_CP013232.1"/>
</dbReference>
<dbReference type="PROSITE" id="PS51186">
    <property type="entry name" value="GNAT"/>
    <property type="match status" value="1"/>
</dbReference>
<accession>A0A127PE79</accession>
<organism evidence="2">
    <name type="scientific">Collimonas fungivorans</name>
    <dbReference type="NCBI Taxonomy" id="158899"/>
    <lineage>
        <taxon>Bacteria</taxon>
        <taxon>Pseudomonadati</taxon>
        <taxon>Pseudomonadota</taxon>
        <taxon>Betaproteobacteria</taxon>
        <taxon>Burkholderiales</taxon>
        <taxon>Oxalobacteraceae</taxon>
        <taxon>Collimonas</taxon>
    </lineage>
</organism>
<dbReference type="InterPro" id="IPR000182">
    <property type="entry name" value="GNAT_dom"/>
</dbReference>
<dbReference type="Proteomes" id="UP000072421">
    <property type="component" value="Chromosome"/>
</dbReference>
<dbReference type="AlphaFoldDB" id="A0A127PE79"/>
<dbReference type="GO" id="GO:0016747">
    <property type="term" value="F:acyltransferase activity, transferring groups other than amino-acyl groups"/>
    <property type="evidence" value="ECO:0007669"/>
    <property type="project" value="InterPro"/>
</dbReference>
<gene>
    <name evidence="2" type="ORF">CFter6_3489</name>
</gene>
<proteinExistence type="predicted"/>
<keyword evidence="2" id="KW-0808">Transferase</keyword>
<dbReference type="PATRIC" id="fig|158899.10.peg.3468"/>
<evidence type="ECO:0000313" key="3">
    <source>
        <dbReference type="Proteomes" id="UP000072421"/>
    </source>
</evidence>
<dbReference type="InterPro" id="IPR016181">
    <property type="entry name" value="Acyl_CoA_acyltransferase"/>
</dbReference>
<evidence type="ECO:0000313" key="2">
    <source>
        <dbReference type="EMBL" id="AMO96122.1"/>
    </source>
</evidence>